<dbReference type="GO" id="GO:0005829">
    <property type="term" value="C:cytosol"/>
    <property type="evidence" value="ECO:0007669"/>
    <property type="project" value="TreeGrafter"/>
</dbReference>
<dbReference type="GO" id="GO:0006529">
    <property type="term" value="P:asparagine biosynthetic process"/>
    <property type="evidence" value="ECO:0007669"/>
    <property type="project" value="UniProtKB-KW"/>
</dbReference>
<dbReference type="InterPro" id="IPR017932">
    <property type="entry name" value="GATase_2_dom"/>
</dbReference>
<dbReference type="EC" id="6.3.5.4" evidence="3"/>
<gene>
    <name evidence="10" type="primary">asnB</name>
    <name evidence="10" type="ORF">IAB27_04470</name>
</gene>
<evidence type="ECO:0000256" key="8">
    <source>
        <dbReference type="ARBA" id="ARBA00048741"/>
    </source>
</evidence>
<accession>A0A9D0ZRD2</accession>
<name>A0A9D0ZRD2_9FIRM</name>
<dbReference type="InterPro" id="IPR001962">
    <property type="entry name" value="Asn_synthase"/>
</dbReference>
<keyword evidence="4" id="KW-0547">Nucleotide-binding</keyword>
<evidence type="ECO:0000313" key="10">
    <source>
        <dbReference type="EMBL" id="HIQ90860.1"/>
    </source>
</evidence>
<dbReference type="InterPro" id="IPR051786">
    <property type="entry name" value="ASN_synthetase/amidase"/>
</dbReference>
<dbReference type="Gene3D" id="3.60.20.10">
    <property type="entry name" value="Glutamine Phosphoribosylpyrophosphate, subunit 1, domain 1"/>
    <property type="match status" value="1"/>
</dbReference>
<dbReference type="SUPFAM" id="SSF52402">
    <property type="entry name" value="Adenine nucleotide alpha hydrolases-like"/>
    <property type="match status" value="1"/>
</dbReference>
<evidence type="ECO:0000256" key="7">
    <source>
        <dbReference type="ARBA" id="ARBA00022962"/>
    </source>
</evidence>
<keyword evidence="5" id="KW-0067">ATP-binding</keyword>
<reference evidence="10" key="2">
    <citation type="journal article" date="2021" name="PeerJ">
        <title>Extensive microbial diversity within the chicken gut microbiome revealed by metagenomics and culture.</title>
        <authorList>
            <person name="Gilroy R."/>
            <person name="Ravi A."/>
            <person name="Getino M."/>
            <person name="Pursley I."/>
            <person name="Horton D.L."/>
            <person name="Alikhan N.F."/>
            <person name="Baker D."/>
            <person name="Gharbi K."/>
            <person name="Hall N."/>
            <person name="Watson M."/>
            <person name="Adriaenssens E.M."/>
            <person name="Foster-Nyarko E."/>
            <person name="Jarju S."/>
            <person name="Secka A."/>
            <person name="Antonio M."/>
            <person name="Oren A."/>
            <person name="Chaudhuri R.R."/>
            <person name="La Ragione R."/>
            <person name="Hildebrand F."/>
            <person name="Pallen M.J."/>
        </authorList>
    </citation>
    <scope>NUCLEOTIDE SEQUENCE</scope>
    <source>
        <strain evidence="10">CHK147-3167</strain>
    </source>
</reference>
<dbReference type="GO" id="GO:0004066">
    <property type="term" value="F:asparagine synthase (glutamine-hydrolyzing) activity"/>
    <property type="evidence" value="ECO:0007669"/>
    <property type="project" value="UniProtKB-EC"/>
</dbReference>
<dbReference type="PANTHER" id="PTHR43284">
    <property type="entry name" value="ASPARAGINE SYNTHETASE (GLUTAMINE-HYDROLYZING)"/>
    <property type="match status" value="1"/>
</dbReference>
<dbReference type="GO" id="GO:0005524">
    <property type="term" value="F:ATP binding"/>
    <property type="evidence" value="ECO:0007669"/>
    <property type="project" value="UniProtKB-KW"/>
</dbReference>
<dbReference type="InterPro" id="IPR014729">
    <property type="entry name" value="Rossmann-like_a/b/a_fold"/>
</dbReference>
<protein>
    <recommendedName>
        <fullName evidence="3">asparagine synthase (glutamine-hydrolyzing)</fullName>
        <ecNumber evidence="3">6.3.5.4</ecNumber>
    </recommendedName>
</protein>
<dbReference type="EMBL" id="DVFV01000082">
    <property type="protein sequence ID" value="HIQ90860.1"/>
    <property type="molecule type" value="Genomic_DNA"/>
</dbReference>
<evidence type="ECO:0000256" key="2">
    <source>
        <dbReference type="ARBA" id="ARBA00005752"/>
    </source>
</evidence>
<dbReference type="SUPFAM" id="SSF56235">
    <property type="entry name" value="N-terminal nucleophile aminohydrolases (Ntn hydrolases)"/>
    <property type="match status" value="1"/>
</dbReference>
<evidence type="ECO:0000256" key="6">
    <source>
        <dbReference type="ARBA" id="ARBA00022888"/>
    </source>
</evidence>
<dbReference type="AlphaFoldDB" id="A0A9D0ZRD2"/>
<comment type="caution">
    <text evidence="10">The sequence shown here is derived from an EMBL/GenBank/DDBJ whole genome shotgun (WGS) entry which is preliminary data.</text>
</comment>
<dbReference type="Gene3D" id="3.40.50.620">
    <property type="entry name" value="HUPs"/>
    <property type="match status" value="1"/>
</dbReference>
<dbReference type="CDD" id="cd00712">
    <property type="entry name" value="AsnB"/>
    <property type="match status" value="1"/>
</dbReference>
<evidence type="ECO:0000259" key="9">
    <source>
        <dbReference type="PROSITE" id="PS51278"/>
    </source>
</evidence>
<dbReference type="NCBIfam" id="TIGR01536">
    <property type="entry name" value="asn_synth_AEB"/>
    <property type="match status" value="1"/>
</dbReference>
<sequence length="415" mass="47958">MCGFCGYINKKDKKYIKDMADAIAHRGPDDESYYKDDDIALGFRRLSIIDLKGGRQPISNEDNTLVICFNGEIYNFQDIKPDLEKKGHIFKTKTDTEVILHGYEEYGEKILDKIRGMFAFVIWDKKNKKLFGARDHFGQKPFYYCSMQNTFMFGSEIKSFLKHPDFLKKINKKALKPYLTFQTSVLEETFFKNVYKLKPGHYFIYDAESKKIETHKYYEIKFEPKNQDFNNLVNEIDNTITKSIDYHTISDVPVGAYLSGGIDSSYVVSYLKPNKTFSVGFDYKDFNEVPLAKDLSNLLHIENKNELINADSFFDNIDKVQYYADEPTANLSAVPLYFLSKLAVKDVKVVLSGEGADELFGGYPSYKEDETLKKYKKLPMFIRKFIKIIVSPLPSFHGKNFLTKGGSKLEDYYVG</sequence>
<comment type="pathway">
    <text evidence="1">Amino-acid biosynthesis; L-asparagine biosynthesis; L-asparagine from L-aspartate (L-Gln route): step 1/1.</text>
</comment>
<reference evidence="10" key="1">
    <citation type="submission" date="2020-10" db="EMBL/GenBank/DDBJ databases">
        <authorList>
            <person name="Gilroy R."/>
        </authorList>
    </citation>
    <scope>NUCLEOTIDE SEQUENCE</scope>
    <source>
        <strain evidence="10">CHK147-3167</strain>
    </source>
</reference>
<dbReference type="Proteomes" id="UP000886786">
    <property type="component" value="Unassembled WGS sequence"/>
</dbReference>
<dbReference type="PANTHER" id="PTHR43284:SF1">
    <property type="entry name" value="ASPARAGINE SYNTHETASE"/>
    <property type="match status" value="1"/>
</dbReference>
<evidence type="ECO:0000256" key="4">
    <source>
        <dbReference type="ARBA" id="ARBA00022741"/>
    </source>
</evidence>
<dbReference type="InterPro" id="IPR006426">
    <property type="entry name" value="Asn_synth_AEB"/>
</dbReference>
<evidence type="ECO:0000256" key="3">
    <source>
        <dbReference type="ARBA" id="ARBA00012737"/>
    </source>
</evidence>
<dbReference type="InterPro" id="IPR033738">
    <property type="entry name" value="AsnB_N"/>
</dbReference>
<dbReference type="PROSITE" id="PS51278">
    <property type="entry name" value="GATASE_TYPE_2"/>
    <property type="match status" value="1"/>
</dbReference>
<proteinExistence type="inferred from homology"/>
<dbReference type="Pfam" id="PF00733">
    <property type="entry name" value="Asn_synthase"/>
    <property type="match status" value="1"/>
</dbReference>
<comment type="similarity">
    <text evidence="2">Belongs to the asparagine synthetase family.</text>
</comment>
<dbReference type="Pfam" id="PF13537">
    <property type="entry name" value="GATase_7"/>
    <property type="match status" value="1"/>
</dbReference>
<feature type="domain" description="Glutamine amidotransferase type-2" evidence="9">
    <location>
        <begin position="2"/>
        <end position="208"/>
    </location>
</feature>
<keyword evidence="7" id="KW-0315">Glutamine amidotransferase</keyword>
<evidence type="ECO:0000313" key="11">
    <source>
        <dbReference type="Proteomes" id="UP000886786"/>
    </source>
</evidence>
<evidence type="ECO:0000256" key="1">
    <source>
        <dbReference type="ARBA" id="ARBA00005187"/>
    </source>
</evidence>
<organism evidence="10 11">
    <name type="scientific">Candidatus Coprosoma intestinipullorum</name>
    <dbReference type="NCBI Taxonomy" id="2840752"/>
    <lineage>
        <taxon>Bacteria</taxon>
        <taxon>Bacillati</taxon>
        <taxon>Bacillota</taxon>
        <taxon>Bacillota incertae sedis</taxon>
        <taxon>Candidatus Coprosoma</taxon>
    </lineage>
</organism>
<feature type="non-terminal residue" evidence="10">
    <location>
        <position position="415"/>
    </location>
</feature>
<evidence type="ECO:0000256" key="5">
    <source>
        <dbReference type="ARBA" id="ARBA00022840"/>
    </source>
</evidence>
<comment type="catalytic activity">
    <reaction evidence="8">
        <text>L-aspartate + L-glutamine + ATP + H2O = L-asparagine + L-glutamate + AMP + diphosphate + H(+)</text>
        <dbReference type="Rhea" id="RHEA:12228"/>
        <dbReference type="ChEBI" id="CHEBI:15377"/>
        <dbReference type="ChEBI" id="CHEBI:15378"/>
        <dbReference type="ChEBI" id="CHEBI:29985"/>
        <dbReference type="ChEBI" id="CHEBI:29991"/>
        <dbReference type="ChEBI" id="CHEBI:30616"/>
        <dbReference type="ChEBI" id="CHEBI:33019"/>
        <dbReference type="ChEBI" id="CHEBI:58048"/>
        <dbReference type="ChEBI" id="CHEBI:58359"/>
        <dbReference type="ChEBI" id="CHEBI:456215"/>
        <dbReference type="EC" id="6.3.5.4"/>
    </reaction>
</comment>
<dbReference type="InterPro" id="IPR029055">
    <property type="entry name" value="Ntn_hydrolases_N"/>
</dbReference>
<keyword evidence="6" id="KW-0061">Asparagine biosynthesis</keyword>
<keyword evidence="10" id="KW-0436">Ligase</keyword>
<dbReference type="CDD" id="cd01991">
    <property type="entry name" value="Asn_synthase_B_C"/>
    <property type="match status" value="1"/>
</dbReference>
<keyword evidence="6" id="KW-0028">Amino-acid biosynthesis</keyword>